<proteinExistence type="predicted"/>
<protein>
    <recommendedName>
        <fullName evidence="3">CRISPR system Cms protein Csm4</fullName>
    </recommendedName>
</protein>
<sequence>MTDTVTYKVEMSLTGRLTQLPDSQKIFGALIYMYAEQYSSEQATLLVSKIRDGELYLSLSNMLPRAYFPMPQTYLLDQLAGQPSDQSNRGKDKKTYQAIKKRSFMKLGDIYKAIKNPNHANHLYPFASIQSSQQIHAAIDSIKYDLPGLDPNVYSVPEVNVIEVQAEQKREVVTKFSFYVCTDKCAESDKLLDALRRAEESKRRFFLGARASQGFNTFVVDRVHSETWDLTGQTSTYLNLGMLLPRALDFDKSSLKLYTSERRPYDSAGGWDKEHSGKFISFIDAGSIVFAREGWKKAGRSIPSPFNKQRDIVFGNACLMPIHLDRREQHEGTATS</sequence>
<organism evidence="1 2">
    <name type="scientific">Marinicrinis lubricantis</name>
    <dbReference type="NCBI Taxonomy" id="2086470"/>
    <lineage>
        <taxon>Bacteria</taxon>
        <taxon>Bacillati</taxon>
        <taxon>Bacillota</taxon>
        <taxon>Bacilli</taxon>
        <taxon>Bacillales</taxon>
        <taxon>Paenibacillaceae</taxon>
    </lineage>
</organism>
<gene>
    <name evidence="1" type="ORF">ACFPXP_08535</name>
</gene>
<dbReference type="Proteomes" id="UP001596250">
    <property type="component" value="Unassembled WGS sequence"/>
</dbReference>
<keyword evidence="2" id="KW-1185">Reference proteome</keyword>
<evidence type="ECO:0008006" key="3">
    <source>
        <dbReference type="Google" id="ProtNLM"/>
    </source>
</evidence>
<dbReference type="EMBL" id="JBHSQV010000104">
    <property type="protein sequence ID" value="MFC5986475.1"/>
    <property type="molecule type" value="Genomic_DNA"/>
</dbReference>
<evidence type="ECO:0000313" key="2">
    <source>
        <dbReference type="Proteomes" id="UP001596250"/>
    </source>
</evidence>
<evidence type="ECO:0000313" key="1">
    <source>
        <dbReference type="EMBL" id="MFC5986475.1"/>
    </source>
</evidence>
<name>A0ABW1IN14_9BACL</name>
<dbReference type="RefSeq" id="WP_379893807.1">
    <property type="nucleotide sequence ID" value="NZ_CBCSCT010000106.1"/>
</dbReference>
<reference evidence="2" key="1">
    <citation type="journal article" date="2019" name="Int. J. Syst. Evol. Microbiol.">
        <title>The Global Catalogue of Microorganisms (GCM) 10K type strain sequencing project: providing services to taxonomists for standard genome sequencing and annotation.</title>
        <authorList>
            <consortium name="The Broad Institute Genomics Platform"/>
            <consortium name="The Broad Institute Genome Sequencing Center for Infectious Disease"/>
            <person name="Wu L."/>
            <person name="Ma J."/>
        </authorList>
    </citation>
    <scope>NUCLEOTIDE SEQUENCE [LARGE SCALE GENOMIC DNA]</scope>
    <source>
        <strain evidence="2">CCM 8749</strain>
    </source>
</reference>
<comment type="caution">
    <text evidence="1">The sequence shown here is derived from an EMBL/GenBank/DDBJ whole genome shotgun (WGS) entry which is preliminary data.</text>
</comment>
<accession>A0ABW1IN14</accession>